<reference evidence="4 5" key="1">
    <citation type="submission" date="2020-05" db="EMBL/GenBank/DDBJ databases">
        <title>Ceratocystis lukuohia genome.</title>
        <authorList>
            <person name="Harrington T.C."/>
            <person name="Kim K."/>
            <person name="Mayers C.G."/>
        </authorList>
    </citation>
    <scope>NUCLEOTIDE SEQUENCE [LARGE SCALE GENOMIC DNA]</scope>
    <source>
        <strain evidence="4 5">C4212</strain>
    </source>
</reference>
<feature type="region of interest" description="Disordered" evidence="2">
    <location>
        <begin position="315"/>
        <end position="415"/>
    </location>
</feature>
<dbReference type="EMBL" id="JABSNW010000006">
    <property type="protein sequence ID" value="KAL2886334.1"/>
    <property type="molecule type" value="Genomic_DNA"/>
</dbReference>
<sequence length="1056" mass="114396">MTSGSFLPHEGSPPNYPSSPPTKRDLKSWWKSFKMPKHQDAVNVIQPANPPVPIIATRPTGIFGVPLRQSITYANVAISLVDEENRSYIYGYVPIVVAKCGVFLKDRATGVEGIFRLSGSEKRIKELKTIFDSPDRYGKGLVWEGYTVHDAANVLRRYLNDLPEPVVPLDLYEKFRQPLKGAVMRAPNHNEGSHLLQNVDPNHVIARYQNLITELPPLNRQLLLYLLDLLAVFAAKADENRMNSQNLAAIFQPGMLSHPDHDMLPEEYRLNQSVIIFLIENQDHFLIGMQGTEADEQTKQDVEYGAPQRIEFVSNGSTTVHPSPGGLVRTGSNASAGAESVRRDGKLRRNRSVSSRHSRQGSGARTPRTPTITTTPSTSGGLGRSNTVPSKRSPGIGGPRHPRESPREGSSTLGVISDGMVYNDQAPNVPSRSKTLRVKGASISNPIPIDKSSISSLSPSTSSYSDNFQSKRREHATLVKPRPTTSSVDSSSERRQLNKLRKKRMPDSANPSAQSSSTSLSQSLASVSTSPTHENNNPLESPGADSSSQFNVRPQQPNSDISASPSPAMQTAEMGEGWSHPNPNLNSRSNPSLRPQAARLVPSQEHMSAQSSVQSSVQSIPQAAMLPLRSPSLNLRSLSQPHAQAKAESTVSTTFDDLLKTAKSPPAPASLNSSFNEGSDIDQIDESSQPLNNSGEAEREKKRRWRLSRPRKEDMQGFIAPLTSRMAIGVNSNAETSSTSVGSGVPRTQENMPGESCDYDQNSGAEDPRPIDWIKNKYRDVKEIVDQKIADQRRTKSPPPPIETMFAFNASFTAVSQTRGRSIDLPRHDRPADQVQAEPSPVLPPRPRNSEDSTKPILPPRKSQDDLEAPMLPPRRSPDDHKVLVRPRKPVPSQVPSGSATSSGAVSPAPLSPNVSTAPMVERMAPAVQDNVQQSGVAPSAENTVSSNQSAGKAEAMARAEPVVKPGLTLAALTTPATVAPVASLGDVSPVDDDEEDVFPVPVSPIVEDEDTNADGYVQVDRTLHGIPAAPTTTMAQPPSTELLASSAQHDILLSK</sequence>
<feature type="region of interest" description="Disordered" evidence="2">
    <location>
        <begin position="733"/>
        <end position="771"/>
    </location>
</feature>
<dbReference type="CDD" id="cd04396">
    <property type="entry name" value="RhoGAP_fSAC7_BAG7"/>
    <property type="match status" value="1"/>
</dbReference>
<name>A0ABR4MDI3_9PEZI</name>
<evidence type="ECO:0000313" key="5">
    <source>
        <dbReference type="Proteomes" id="UP001610728"/>
    </source>
</evidence>
<feature type="compositionally biased region" description="Low complexity" evidence="2">
    <location>
        <begin position="443"/>
        <end position="465"/>
    </location>
</feature>
<keyword evidence="1" id="KW-0343">GTPase activation</keyword>
<feature type="compositionally biased region" description="Polar residues" evidence="2">
    <location>
        <begin position="733"/>
        <end position="751"/>
    </location>
</feature>
<accession>A0ABR4MDI3</accession>
<feature type="compositionally biased region" description="Low complexity" evidence="2">
    <location>
        <begin position="608"/>
        <end position="618"/>
    </location>
</feature>
<feature type="region of interest" description="Disordered" evidence="2">
    <location>
        <begin position="660"/>
        <end position="720"/>
    </location>
</feature>
<feature type="region of interest" description="Disordered" evidence="2">
    <location>
        <begin position="1"/>
        <end position="23"/>
    </location>
</feature>
<dbReference type="GeneID" id="98119560"/>
<organism evidence="4 5">
    <name type="scientific">Ceratocystis lukuohia</name>
    <dbReference type="NCBI Taxonomy" id="2019550"/>
    <lineage>
        <taxon>Eukaryota</taxon>
        <taxon>Fungi</taxon>
        <taxon>Dikarya</taxon>
        <taxon>Ascomycota</taxon>
        <taxon>Pezizomycotina</taxon>
        <taxon>Sordariomycetes</taxon>
        <taxon>Hypocreomycetidae</taxon>
        <taxon>Microascales</taxon>
        <taxon>Ceratocystidaceae</taxon>
        <taxon>Ceratocystis</taxon>
    </lineage>
</organism>
<feature type="compositionally biased region" description="Basic residues" evidence="2">
    <location>
        <begin position="345"/>
        <end position="359"/>
    </location>
</feature>
<keyword evidence="5" id="KW-1185">Reference proteome</keyword>
<dbReference type="InterPro" id="IPR000198">
    <property type="entry name" value="RhoGAP_dom"/>
</dbReference>
<gene>
    <name evidence="4" type="ORF">HOO65_060164</name>
</gene>
<feature type="compositionally biased region" description="Polar residues" evidence="2">
    <location>
        <begin position="894"/>
        <end position="905"/>
    </location>
</feature>
<feature type="region of interest" description="Disordered" evidence="2">
    <location>
        <begin position="817"/>
        <end position="916"/>
    </location>
</feature>
<dbReference type="PANTHER" id="PTHR15228:SF25">
    <property type="entry name" value="F-BAR DOMAIN-CONTAINING PROTEIN"/>
    <property type="match status" value="1"/>
</dbReference>
<evidence type="ECO:0000259" key="3">
    <source>
        <dbReference type="PROSITE" id="PS50238"/>
    </source>
</evidence>
<evidence type="ECO:0000313" key="4">
    <source>
        <dbReference type="EMBL" id="KAL2886334.1"/>
    </source>
</evidence>
<feature type="compositionally biased region" description="Low complexity" evidence="2">
    <location>
        <begin position="512"/>
        <end position="530"/>
    </location>
</feature>
<feature type="region of interest" description="Disordered" evidence="2">
    <location>
        <begin position="443"/>
        <end position="593"/>
    </location>
</feature>
<dbReference type="PROSITE" id="PS50238">
    <property type="entry name" value="RHOGAP"/>
    <property type="match status" value="1"/>
</dbReference>
<feature type="domain" description="Rho-GAP" evidence="3">
    <location>
        <begin position="78"/>
        <end position="286"/>
    </location>
</feature>
<dbReference type="InterPro" id="IPR051025">
    <property type="entry name" value="RhoGAP"/>
</dbReference>
<dbReference type="SUPFAM" id="SSF48350">
    <property type="entry name" value="GTPase activation domain, GAP"/>
    <property type="match status" value="1"/>
</dbReference>
<evidence type="ECO:0000256" key="2">
    <source>
        <dbReference type="SAM" id="MobiDB-lite"/>
    </source>
</evidence>
<dbReference type="Proteomes" id="UP001610728">
    <property type="component" value="Unassembled WGS sequence"/>
</dbReference>
<feature type="region of interest" description="Disordered" evidence="2">
    <location>
        <begin position="936"/>
        <end position="958"/>
    </location>
</feature>
<feature type="compositionally biased region" description="Polar residues" evidence="2">
    <location>
        <begin position="531"/>
        <end position="569"/>
    </location>
</feature>
<feature type="region of interest" description="Disordered" evidence="2">
    <location>
        <begin position="599"/>
        <end position="618"/>
    </location>
</feature>
<feature type="compositionally biased region" description="Low complexity" evidence="2">
    <location>
        <begin position="579"/>
        <end position="593"/>
    </location>
</feature>
<feature type="compositionally biased region" description="Polar residues" evidence="2">
    <location>
        <begin position="686"/>
        <end position="695"/>
    </location>
</feature>
<comment type="caution">
    <text evidence="4">The sequence shown here is derived from an EMBL/GenBank/DDBJ whole genome shotgun (WGS) entry which is preliminary data.</text>
</comment>
<dbReference type="Pfam" id="PF00620">
    <property type="entry name" value="RhoGAP"/>
    <property type="match status" value="1"/>
</dbReference>
<feature type="compositionally biased region" description="Basic and acidic residues" evidence="2">
    <location>
        <begin position="821"/>
        <end position="832"/>
    </location>
</feature>
<proteinExistence type="predicted"/>
<dbReference type="SMART" id="SM00324">
    <property type="entry name" value="RhoGAP"/>
    <property type="match status" value="1"/>
</dbReference>
<dbReference type="PANTHER" id="PTHR15228">
    <property type="entry name" value="SPERMATHECAL PHYSIOLOGY VARIANT"/>
    <property type="match status" value="1"/>
</dbReference>
<evidence type="ECO:0000256" key="1">
    <source>
        <dbReference type="ARBA" id="ARBA00022468"/>
    </source>
</evidence>
<feature type="compositionally biased region" description="Low complexity" evidence="2">
    <location>
        <begin position="365"/>
        <end position="379"/>
    </location>
</feature>
<feature type="compositionally biased region" description="Polar residues" evidence="2">
    <location>
        <begin position="936"/>
        <end position="951"/>
    </location>
</feature>
<dbReference type="InterPro" id="IPR008936">
    <property type="entry name" value="Rho_GTPase_activation_prot"/>
</dbReference>
<feature type="region of interest" description="Disordered" evidence="2">
    <location>
        <begin position="986"/>
        <end position="1013"/>
    </location>
</feature>
<dbReference type="RefSeq" id="XP_070857514.1">
    <property type="nucleotide sequence ID" value="XM_071003634.1"/>
</dbReference>
<protein>
    <submittedName>
        <fullName evidence="4">Rho-GTPase-activating protein 5</fullName>
    </submittedName>
</protein>
<dbReference type="Gene3D" id="1.10.555.10">
    <property type="entry name" value="Rho GTPase activation protein"/>
    <property type="match status" value="1"/>
</dbReference>